<comment type="caution">
    <text evidence="1">The sequence shown here is derived from an EMBL/GenBank/DDBJ whole genome shotgun (WGS) entry which is preliminary data.</text>
</comment>
<protein>
    <submittedName>
        <fullName evidence="1">Uncharacterized protein</fullName>
    </submittedName>
</protein>
<evidence type="ECO:0000313" key="1">
    <source>
        <dbReference type="EMBL" id="KAI2381637.1"/>
    </source>
</evidence>
<reference evidence="1" key="1">
    <citation type="journal article" date="2022" name="bioRxiv">
        <title>Population genetic analysis of Ophidiomyces ophidiicola, the causative agent of snake fungal disease, indicates recent introductions to the USA.</title>
        <authorList>
            <person name="Ladner J.T."/>
            <person name="Palmer J.M."/>
            <person name="Ettinger C.L."/>
            <person name="Stajich J.E."/>
            <person name="Farrell T.M."/>
            <person name="Glorioso B.M."/>
            <person name="Lawson B."/>
            <person name="Price S.J."/>
            <person name="Stengle A.G."/>
            <person name="Grear D.A."/>
            <person name="Lorch J.M."/>
        </authorList>
    </citation>
    <scope>NUCLEOTIDE SEQUENCE</scope>
    <source>
        <strain evidence="1">NWHC 24266-5</strain>
    </source>
</reference>
<proteinExistence type="predicted"/>
<sequence length="450" mass="49338">MILAFGCTRSPLGVVFLIISLAIQRIHALQLDLDNPQSIKDAAKIIVEGLVKHYPGTQPGQVPGLLPKPPYYWWLSGAMFGSLIDYWHFTGDTQYNNMTMEAMLFQVGEDNNYMPRNQTLGLGNDDQCFWALTAMTAAESKFPNPPSDKPQWLALVQAVLNSQIPRWDDKTCGGGLRWQAYSFNKGYDYKNSITNGCFTNIAARLALYTKNNTYAELAEKHWNWLDSTGLISNSYQVFDGTWVTNCSRFDHIQWSYNSGVVLAAAAAMYNFTGSDVWKKRVEGLVKGGDIFFPNGVMAEVACESNGKCNSDQRSFKAYLARWMAYTIKLAPFTRETLLQRLRTSAKAAAAQCNGPGNVCGIRWTEGTYDGQPGVGQQMSALEVIQSNLIDHVAGPANNATGISKGNPGAGTGKQRVVKVNAITTADRVGAGFLTAGILLATLGAGWWMIS</sequence>
<organism evidence="1">
    <name type="scientific">Ophidiomyces ophidiicola</name>
    <dbReference type="NCBI Taxonomy" id="1387563"/>
    <lineage>
        <taxon>Eukaryota</taxon>
        <taxon>Fungi</taxon>
        <taxon>Dikarya</taxon>
        <taxon>Ascomycota</taxon>
        <taxon>Pezizomycotina</taxon>
        <taxon>Eurotiomycetes</taxon>
        <taxon>Eurotiomycetidae</taxon>
        <taxon>Onygenales</taxon>
        <taxon>Onygenaceae</taxon>
        <taxon>Ophidiomyces</taxon>
    </lineage>
</organism>
<gene>
    <name evidence="1" type="ORF">LOY88_006701</name>
</gene>
<dbReference type="EMBL" id="JALBCA010000192">
    <property type="protein sequence ID" value="KAI2381637.1"/>
    <property type="molecule type" value="Genomic_DNA"/>
</dbReference>
<name>A0ACB8UN48_9EURO</name>
<accession>A0ACB8UN48</accession>